<feature type="domain" description="FHA" evidence="2">
    <location>
        <begin position="120"/>
        <end position="172"/>
    </location>
</feature>
<sequence>MGDNYQFLPSSPLAHESRHEVKSKDQSVRGRLYYPTPNPSSTTGRSSSPVTESKAYEANLRPKKTVSFVQEQSSFSSVDNKMDENDGKEINTIAINRDFNILNPDEKVLRVPLLRGKDKLFVGRSSRSCDFFLPASDRKISRVHILVDYSEDDAIQLRCIGYNGFGLRIPRVCSVYASNEPNVYVLKESSDPVFTLNDFKNAGLQTTPRTIKLEDGHTEFMVNRHECVTLPRVSNILIDIRGHLVLLNPLDENEELTDEEDISSTKSNVIGSYQENNTPIRLVGSDIPETPHKSEYKVTSEEPTPTKPLHMIHPEQRKGFTIYNDTKATAENDDKTDTKQDNVINMHEDFADKENESMAAPLPSTFARSSTPLDDKSNTYANFDMPGRRAKSEEPQKSTRKRRKAAKQNFVIDQNCIKDIPNIPEINHILVNHLAFSRLSSTPVSNLNGISAVTSKLRLDQIRVVLHNLKSVGVIYREGTDAAGEPLEEEYYYMPENDDDPQRPSLVAHIKGHGGLRSCRRTHKQYYWKKPAPIKR</sequence>
<gene>
    <name evidence="3" type="primary">Piso0_005612</name>
    <name evidence="3" type="ORF">GNLVRS01_PISO0N18735g</name>
</gene>
<dbReference type="PROSITE" id="PS50006">
    <property type="entry name" value="FHA_DOMAIN"/>
    <property type="match status" value="1"/>
</dbReference>
<dbReference type="EMBL" id="FO082046">
    <property type="protein sequence ID" value="CCE87075.1"/>
    <property type="molecule type" value="Genomic_DNA"/>
</dbReference>
<evidence type="ECO:0000313" key="3">
    <source>
        <dbReference type="EMBL" id="CCE87075.1"/>
    </source>
</evidence>
<dbReference type="STRING" id="559304.G8XZG6"/>
<feature type="compositionally biased region" description="Polar residues" evidence="1">
    <location>
        <begin position="39"/>
        <end position="51"/>
    </location>
</feature>
<feature type="region of interest" description="Disordered" evidence="1">
    <location>
        <begin position="280"/>
        <end position="311"/>
    </location>
</feature>
<evidence type="ECO:0000256" key="1">
    <source>
        <dbReference type="SAM" id="MobiDB-lite"/>
    </source>
</evidence>
<reference evidence="3 4" key="1">
    <citation type="journal article" date="2012" name="G3 (Bethesda)">
        <title>Pichia sorbitophila, an interspecies yeast hybrid reveals early steps of genome resolution following polyploidization.</title>
        <authorList>
            <person name="Leh Louis V."/>
            <person name="Despons L."/>
            <person name="Friedrich A."/>
            <person name="Martin T."/>
            <person name="Durrens P."/>
            <person name="Casaregola S."/>
            <person name="Neuveglise C."/>
            <person name="Fairhead C."/>
            <person name="Marck C."/>
            <person name="Cruz J.A."/>
            <person name="Straub M.L."/>
            <person name="Kugler V."/>
            <person name="Sacerdot C."/>
            <person name="Uzunov Z."/>
            <person name="Thierry A."/>
            <person name="Weiss S."/>
            <person name="Bleykasten C."/>
            <person name="De Montigny J."/>
            <person name="Jacques N."/>
            <person name="Jung P."/>
            <person name="Lemaire M."/>
            <person name="Mallet S."/>
            <person name="Morel G."/>
            <person name="Richard G.F."/>
            <person name="Sarkar A."/>
            <person name="Savel G."/>
            <person name="Schacherer J."/>
            <person name="Seret M.L."/>
            <person name="Talla E."/>
            <person name="Samson G."/>
            <person name="Jubin C."/>
            <person name="Poulain J."/>
            <person name="Vacherie B."/>
            <person name="Barbe V."/>
            <person name="Pelletier E."/>
            <person name="Sherman D.J."/>
            <person name="Westhof E."/>
            <person name="Weissenbach J."/>
            <person name="Baret P.V."/>
            <person name="Wincker P."/>
            <person name="Gaillardin C."/>
            <person name="Dujon B."/>
            <person name="Souciet J.L."/>
        </authorList>
    </citation>
    <scope>NUCLEOTIDE SEQUENCE [LARGE SCALE GENOMIC DNA]</scope>
    <source>
        <strain evidence="4">ATCC MYA-4447 / BCRC 22081 / CBS 7064 / NBRC 10061 / NRRL Y-12695</strain>
    </source>
</reference>
<dbReference type="InterPro" id="IPR008984">
    <property type="entry name" value="SMAD_FHA_dom_sf"/>
</dbReference>
<proteinExistence type="predicted"/>
<feature type="compositionally biased region" description="Basic and acidic residues" evidence="1">
    <location>
        <begin position="386"/>
        <end position="397"/>
    </location>
</feature>
<dbReference type="OrthoDB" id="5348546at2759"/>
<dbReference type="eggNOG" id="ENOG502RZJP">
    <property type="taxonomic scope" value="Eukaryota"/>
</dbReference>
<organism evidence="3 4">
    <name type="scientific">Pichia sorbitophila (strain ATCC MYA-4447 / BCRC 22081 / CBS 7064 / NBRC 10061 / NRRL Y-12695)</name>
    <name type="common">Hybrid yeast</name>
    <dbReference type="NCBI Taxonomy" id="559304"/>
    <lineage>
        <taxon>Eukaryota</taxon>
        <taxon>Fungi</taxon>
        <taxon>Dikarya</taxon>
        <taxon>Ascomycota</taxon>
        <taxon>Saccharomycotina</taxon>
        <taxon>Pichiomycetes</taxon>
        <taxon>Debaryomycetaceae</taxon>
        <taxon>Millerozyma</taxon>
    </lineage>
</organism>
<dbReference type="OMA" id="KCIGVIY"/>
<protein>
    <submittedName>
        <fullName evidence="3">Piso0_005612 protein</fullName>
    </submittedName>
</protein>
<dbReference type="AlphaFoldDB" id="G8XZG6"/>
<feature type="region of interest" description="Disordered" evidence="1">
    <location>
        <begin position="364"/>
        <end position="406"/>
    </location>
</feature>
<name>G8XZG6_PICSO</name>
<dbReference type="HOGENOM" id="CLU_027153_0_0_1"/>
<dbReference type="FunCoup" id="G8XZG6">
    <property type="interactions" value="778"/>
</dbReference>
<feature type="compositionally biased region" description="Basic and acidic residues" evidence="1">
    <location>
        <begin position="15"/>
        <end position="28"/>
    </location>
</feature>
<dbReference type="Proteomes" id="UP000005222">
    <property type="component" value="Chromosome N"/>
</dbReference>
<dbReference type="SUPFAM" id="SSF49879">
    <property type="entry name" value="SMAD/FHA domain"/>
    <property type="match status" value="1"/>
</dbReference>
<dbReference type="InParanoid" id="G8XZG6"/>
<accession>G8XZG6</accession>
<feature type="region of interest" description="Disordered" evidence="1">
    <location>
        <begin position="1"/>
        <end position="54"/>
    </location>
</feature>
<keyword evidence="4" id="KW-1185">Reference proteome</keyword>
<dbReference type="InterPro" id="IPR000253">
    <property type="entry name" value="FHA_dom"/>
</dbReference>
<evidence type="ECO:0000259" key="2">
    <source>
        <dbReference type="PROSITE" id="PS50006"/>
    </source>
</evidence>
<feature type="compositionally biased region" description="Basic and acidic residues" evidence="1">
    <location>
        <begin position="289"/>
        <end position="300"/>
    </location>
</feature>
<evidence type="ECO:0000313" key="4">
    <source>
        <dbReference type="Proteomes" id="UP000005222"/>
    </source>
</evidence>